<sequence>MASDDKSPPRFQYQPLHDPERQIRLVKLSPESKNGVIQCSLRHAELNSKHVALSYVWGPPEPTRDILIDGKTFNIRDNLWQFLSHECQKRRSRKCSYWIDQISINQEDTIEKNHQVYIMGTIYKSAIQVFVWLGDWDEEILRAMTGAAMHPVNAVFWWWLKLRSALHRMISSYEDTRQVYMARVNHYLDHYFEHWTSGLPIHLGCLLELNPYWRRAWTTPEFLLARDLKIISGKCEMGLELFDRVYHYAPSYLAIDEDSLAVSAYIQSAQQQRRKNRRRAKKLVSPLTLSDLLRLFQGAPRKCEKQTDTIYSLLCLVEGESLVKPDYSKDPNTLHLEVFIYEWDPTCGWDRDWGPRVFSDLLACSLNLDAHRAWHKLLKYLGIGRFSRYPNLGPYYVGVEAIHEEDRLFRESINQAVIKAKALLVREHGITASRDSR</sequence>
<dbReference type="PANTHER" id="PTHR24148">
    <property type="entry name" value="ANKYRIN REPEAT DOMAIN-CONTAINING PROTEIN 39 HOMOLOG-RELATED"/>
    <property type="match status" value="1"/>
</dbReference>
<keyword evidence="3" id="KW-1185">Reference proteome</keyword>
<evidence type="ECO:0000313" key="3">
    <source>
        <dbReference type="Proteomes" id="UP001172673"/>
    </source>
</evidence>
<dbReference type="AlphaFoldDB" id="A0AA39CK85"/>
<organism evidence="2 3">
    <name type="scientific">Cladophialophora chaetospira</name>
    <dbReference type="NCBI Taxonomy" id="386627"/>
    <lineage>
        <taxon>Eukaryota</taxon>
        <taxon>Fungi</taxon>
        <taxon>Dikarya</taxon>
        <taxon>Ascomycota</taxon>
        <taxon>Pezizomycotina</taxon>
        <taxon>Eurotiomycetes</taxon>
        <taxon>Chaetothyriomycetidae</taxon>
        <taxon>Chaetothyriales</taxon>
        <taxon>Herpotrichiellaceae</taxon>
        <taxon>Cladophialophora</taxon>
    </lineage>
</organism>
<evidence type="ECO:0000313" key="2">
    <source>
        <dbReference type="EMBL" id="KAJ9611315.1"/>
    </source>
</evidence>
<accession>A0AA39CK85</accession>
<proteinExistence type="predicted"/>
<evidence type="ECO:0000259" key="1">
    <source>
        <dbReference type="Pfam" id="PF06985"/>
    </source>
</evidence>
<dbReference type="Proteomes" id="UP001172673">
    <property type="component" value="Unassembled WGS sequence"/>
</dbReference>
<gene>
    <name evidence="2" type="ORF">H2200_004499</name>
</gene>
<dbReference type="InterPro" id="IPR010730">
    <property type="entry name" value="HET"/>
</dbReference>
<dbReference type="PANTHER" id="PTHR24148:SF73">
    <property type="entry name" value="HET DOMAIN PROTEIN (AFU_ORTHOLOGUE AFUA_8G01020)"/>
    <property type="match status" value="1"/>
</dbReference>
<dbReference type="Pfam" id="PF06985">
    <property type="entry name" value="HET"/>
    <property type="match status" value="1"/>
</dbReference>
<feature type="domain" description="Heterokaryon incompatibility" evidence="1">
    <location>
        <begin position="51"/>
        <end position="219"/>
    </location>
</feature>
<comment type="caution">
    <text evidence="2">The sequence shown here is derived from an EMBL/GenBank/DDBJ whole genome shotgun (WGS) entry which is preliminary data.</text>
</comment>
<dbReference type="InterPro" id="IPR052895">
    <property type="entry name" value="HetReg/Transcr_Mod"/>
</dbReference>
<name>A0AA39CK85_9EURO</name>
<protein>
    <recommendedName>
        <fullName evidence="1">Heterokaryon incompatibility domain-containing protein</fullName>
    </recommendedName>
</protein>
<dbReference type="EMBL" id="JAPDRK010000006">
    <property type="protein sequence ID" value="KAJ9611315.1"/>
    <property type="molecule type" value="Genomic_DNA"/>
</dbReference>
<reference evidence="2" key="1">
    <citation type="submission" date="2022-10" db="EMBL/GenBank/DDBJ databases">
        <title>Culturing micro-colonial fungi from biological soil crusts in the Mojave desert and describing Neophaeococcomyces mojavensis, and introducing the new genera and species Taxawa tesnikishii.</title>
        <authorList>
            <person name="Kurbessoian T."/>
            <person name="Stajich J.E."/>
        </authorList>
    </citation>
    <scope>NUCLEOTIDE SEQUENCE</scope>
    <source>
        <strain evidence="2">TK_41</strain>
    </source>
</reference>